<name>A0A8U0A601_9EURY</name>
<keyword evidence="2" id="KW-1185">Reference proteome</keyword>
<dbReference type="Proteomes" id="UP000831768">
    <property type="component" value="Chromosome"/>
</dbReference>
<dbReference type="GeneID" id="71926901"/>
<organism evidence="1 2">
    <name type="scientific">Halocatena salina</name>
    <dbReference type="NCBI Taxonomy" id="2934340"/>
    <lineage>
        <taxon>Archaea</taxon>
        <taxon>Methanobacteriati</taxon>
        <taxon>Methanobacteriota</taxon>
        <taxon>Stenosarchaea group</taxon>
        <taxon>Halobacteria</taxon>
        <taxon>Halobacteriales</taxon>
        <taxon>Natronomonadaceae</taxon>
        <taxon>Halocatena</taxon>
    </lineage>
</organism>
<protein>
    <submittedName>
        <fullName evidence="1">Uncharacterized protein</fullName>
    </submittedName>
</protein>
<gene>
    <name evidence="1" type="ORF">MW046_02600</name>
</gene>
<dbReference type="RefSeq" id="WP_247994014.1">
    <property type="nucleotide sequence ID" value="NZ_CP096019.1"/>
</dbReference>
<accession>A0A8U0A601</accession>
<dbReference type="KEGG" id="haad:MW046_02600"/>
<dbReference type="EMBL" id="CP096019">
    <property type="protein sequence ID" value="UPM43347.1"/>
    <property type="molecule type" value="Genomic_DNA"/>
</dbReference>
<proteinExistence type="predicted"/>
<dbReference type="AlphaFoldDB" id="A0A8U0A601"/>
<evidence type="ECO:0000313" key="2">
    <source>
        <dbReference type="Proteomes" id="UP000831768"/>
    </source>
</evidence>
<reference evidence="1" key="1">
    <citation type="submission" date="2022-04" db="EMBL/GenBank/DDBJ databases">
        <title>Halocatena sp. nov., isolated from a salt lake.</title>
        <authorList>
            <person name="Cui H.-L."/>
        </authorList>
    </citation>
    <scope>NUCLEOTIDE SEQUENCE</scope>
    <source>
        <strain evidence="1">AD-1</strain>
    </source>
</reference>
<sequence>MGTYTGFAYAHNYFDFLDEGTVHSRHHDGDRPVSKTHCVSMIHRKVRTDTTSDTEQDDL</sequence>
<evidence type="ECO:0000313" key="1">
    <source>
        <dbReference type="EMBL" id="UPM43347.1"/>
    </source>
</evidence>